<dbReference type="Gene3D" id="3.40.30.10">
    <property type="entry name" value="Glutaredoxin"/>
    <property type="match status" value="1"/>
</dbReference>
<dbReference type="InterPro" id="IPR041921">
    <property type="entry name" value="NuoE_N"/>
</dbReference>
<reference evidence="7 8" key="1">
    <citation type="journal article" date="2014" name="Nature">
        <title>An environmental bacterial taxon with a large and distinct metabolic repertoire.</title>
        <authorList>
            <person name="Wilson M.C."/>
            <person name="Mori T."/>
            <person name="Ruckert C."/>
            <person name="Uria A.R."/>
            <person name="Helf M.J."/>
            <person name="Takada K."/>
            <person name="Gernert C."/>
            <person name="Steffens U.A."/>
            <person name="Heycke N."/>
            <person name="Schmitt S."/>
            <person name="Rinke C."/>
            <person name="Helfrich E.J."/>
            <person name="Brachmann A.O."/>
            <person name="Gurgui C."/>
            <person name="Wakimoto T."/>
            <person name="Kracht M."/>
            <person name="Crusemann M."/>
            <person name="Hentschel U."/>
            <person name="Abe I."/>
            <person name="Matsunaga S."/>
            <person name="Kalinowski J."/>
            <person name="Takeyama H."/>
            <person name="Piel J."/>
        </authorList>
    </citation>
    <scope>NUCLEOTIDE SEQUENCE [LARGE SCALE GENOMIC DNA]</scope>
    <source>
        <strain evidence="8">TSY1</strain>
    </source>
</reference>
<dbReference type="InterPro" id="IPR019554">
    <property type="entry name" value="Soluble_ligand-bd"/>
</dbReference>
<dbReference type="InterPro" id="IPR037225">
    <property type="entry name" value="Nuo51_FMN-bd_sf"/>
</dbReference>
<dbReference type="InterPro" id="IPR019575">
    <property type="entry name" value="Nuop51_4Fe4S-bd"/>
</dbReference>
<dbReference type="SUPFAM" id="SSF142984">
    <property type="entry name" value="Nqo1 middle domain-like"/>
    <property type="match status" value="1"/>
</dbReference>
<evidence type="ECO:0000256" key="5">
    <source>
        <dbReference type="ARBA" id="ARBA00023014"/>
    </source>
</evidence>
<protein>
    <recommendedName>
        <fullName evidence="6">NADH-ubiquinone oxidoreductase 51kDa subunit iron-sulphur binding domain-containing protein</fullName>
    </recommendedName>
</protein>
<dbReference type="SMART" id="SM00928">
    <property type="entry name" value="NADH_4Fe-4S"/>
    <property type="match status" value="1"/>
</dbReference>
<dbReference type="InterPro" id="IPR036249">
    <property type="entry name" value="Thioredoxin-like_sf"/>
</dbReference>
<dbReference type="PROSITE" id="PS00645">
    <property type="entry name" value="COMPLEX1_51K_2"/>
    <property type="match status" value="1"/>
</dbReference>
<evidence type="ECO:0000256" key="1">
    <source>
        <dbReference type="ARBA" id="ARBA00007523"/>
    </source>
</evidence>
<name>W4LBL6_ENTF1</name>
<keyword evidence="3" id="KW-0479">Metal-binding</keyword>
<keyword evidence="8" id="KW-1185">Reference proteome</keyword>
<proteinExistence type="inferred from homology"/>
<dbReference type="SUPFAM" id="SSF140490">
    <property type="entry name" value="Nqo1C-terminal domain-like"/>
    <property type="match status" value="1"/>
</dbReference>
<accession>W4LBL6</accession>
<evidence type="ECO:0000313" key="7">
    <source>
        <dbReference type="EMBL" id="ETW95488.1"/>
    </source>
</evidence>
<gene>
    <name evidence="7" type="ORF">ETSY1_30435</name>
</gene>
<keyword evidence="2" id="KW-0004">4Fe-4S</keyword>
<comment type="caution">
    <text evidence="7">The sequence shown here is derived from an EMBL/GenBank/DDBJ whole genome shotgun (WGS) entry which is preliminary data.</text>
</comment>
<dbReference type="PANTHER" id="PTHR43578">
    <property type="entry name" value="NADH-QUINONE OXIDOREDUCTASE SUBUNIT F"/>
    <property type="match status" value="1"/>
</dbReference>
<dbReference type="Gene3D" id="1.10.10.1590">
    <property type="entry name" value="NADH-quinone oxidoreductase subunit E"/>
    <property type="match status" value="1"/>
</dbReference>
<dbReference type="SUPFAM" id="SSF142019">
    <property type="entry name" value="Nqo1 FMN-binding domain-like"/>
    <property type="match status" value="1"/>
</dbReference>
<feature type="domain" description="NADH-ubiquinone oxidoreductase 51kDa subunit iron-sulphur binding" evidence="6">
    <location>
        <begin position="455"/>
        <end position="500"/>
    </location>
</feature>
<dbReference type="Gene3D" id="3.40.50.11540">
    <property type="entry name" value="NADH-ubiquinone oxidoreductase 51kDa subunit"/>
    <property type="match status" value="1"/>
</dbReference>
<keyword evidence="4" id="KW-0408">Iron</keyword>
<dbReference type="GO" id="GO:0051539">
    <property type="term" value="F:4 iron, 4 sulfur cluster binding"/>
    <property type="evidence" value="ECO:0007669"/>
    <property type="project" value="UniProtKB-KW"/>
</dbReference>
<evidence type="ECO:0000256" key="2">
    <source>
        <dbReference type="ARBA" id="ARBA00022485"/>
    </source>
</evidence>
<dbReference type="Pfam" id="PF10531">
    <property type="entry name" value="SLBB"/>
    <property type="match status" value="1"/>
</dbReference>
<dbReference type="GO" id="GO:0008137">
    <property type="term" value="F:NADH dehydrogenase (ubiquinone) activity"/>
    <property type="evidence" value="ECO:0007669"/>
    <property type="project" value="InterPro"/>
</dbReference>
<dbReference type="HOGENOM" id="CLU_014881_3_2_7"/>
<dbReference type="EMBL" id="AZHW01000912">
    <property type="protein sequence ID" value="ETW95488.1"/>
    <property type="molecule type" value="Genomic_DNA"/>
</dbReference>
<dbReference type="InterPro" id="IPR011538">
    <property type="entry name" value="Nuo51_FMN-bd"/>
</dbReference>
<dbReference type="Pfam" id="PF01512">
    <property type="entry name" value="Complex1_51K"/>
    <property type="match status" value="1"/>
</dbReference>
<evidence type="ECO:0000256" key="3">
    <source>
        <dbReference type="ARBA" id="ARBA00022723"/>
    </source>
</evidence>
<dbReference type="Gene3D" id="1.20.1440.230">
    <property type="entry name" value="NADH-ubiquinone oxidoreductase 51kDa subunit, iron-sulphur binding domain"/>
    <property type="match status" value="1"/>
</dbReference>
<evidence type="ECO:0000256" key="4">
    <source>
        <dbReference type="ARBA" id="ARBA00023004"/>
    </source>
</evidence>
<dbReference type="FunFam" id="1.20.1440.230:FF:000001">
    <property type="entry name" value="Mitochondrial NADH dehydrogenase flavoprotein 1"/>
    <property type="match status" value="1"/>
</dbReference>
<dbReference type="Proteomes" id="UP000019141">
    <property type="component" value="Unassembled WGS sequence"/>
</dbReference>
<dbReference type="InterPro" id="IPR001949">
    <property type="entry name" value="NADH-UbQ_OxRdtase_51kDa_CS"/>
</dbReference>
<dbReference type="GO" id="GO:0046872">
    <property type="term" value="F:metal ion binding"/>
    <property type="evidence" value="ECO:0007669"/>
    <property type="project" value="UniProtKB-KW"/>
</dbReference>
<dbReference type="GO" id="GO:0010181">
    <property type="term" value="F:FMN binding"/>
    <property type="evidence" value="ECO:0007669"/>
    <property type="project" value="InterPro"/>
</dbReference>
<dbReference type="Pfam" id="PF10589">
    <property type="entry name" value="NADH_4Fe-4S"/>
    <property type="match status" value="1"/>
</dbReference>
<dbReference type="Gene3D" id="3.10.20.600">
    <property type="match status" value="1"/>
</dbReference>
<sequence>MLIHALHAIQEEHGYLPAEALQNLSRDINEPLYRLYGLASFYPHFRLEPPPSTQIRVCRDFSCHLRGAADLYDIVCTAAEASPLGDVEVTPTSCLGQCEEAPAITINDRPYTKMSAQRITSLLDTLASERTLRQQRLTPIDTAFQCNPYEGEPRYEALRRFVEHGDAQAIIDALKQSGLRGMGGAGFPTGVKWELVRNTVSDVKYVICNADESEPGTSKDRFILQHMPDLLLEGMALAALIVGAEKAIIYIRHEYGREREQLQKLIRRRQHEGFLGDSIFDSAHRVEFEIFESPGGYICGEETALLEALEDKRAEPRNKPPFPGTHGLFGKPTLINNVETFAMVPGIVLNGGQWWAEHGQNGASGLKFLAVSGHVRNPGVYEVPLGLTVRELLYDVAGGIRHGHDLKAFAPGGASSGFLPASMADVSLDFRALAEAGSMLGSGAVVAVAEGTCMLDLALNVGRFFRNESCGKCVPCRVGSEKIVMLLENILDGNGSMADLDLIEELSDTMALTSICGLGQAAPNPILSVIKYFKDDIVHYITR</sequence>
<dbReference type="CDD" id="cd03064">
    <property type="entry name" value="TRX_Fd_NuoE"/>
    <property type="match status" value="1"/>
</dbReference>
<keyword evidence="5" id="KW-0411">Iron-sulfur</keyword>
<evidence type="ECO:0000259" key="6">
    <source>
        <dbReference type="SMART" id="SM00928"/>
    </source>
</evidence>
<dbReference type="AlphaFoldDB" id="W4LBL6"/>
<comment type="similarity">
    <text evidence="1">Belongs to the complex I 51 kDa subunit family.</text>
</comment>
<dbReference type="InterPro" id="IPR042128">
    <property type="entry name" value="NuoE_dom"/>
</dbReference>
<organism evidence="7 8">
    <name type="scientific">Entotheonella factor</name>
    <dbReference type="NCBI Taxonomy" id="1429438"/>
    <lineage>
        <taxon>Bacteria</taxon>
        <taxon>Pseudomonadati</taxon>
        <taxon>Nitrospinota/Tectimicrobiota group</taxon>
        <taxon>Candidatus Tectimicrobiota</taxon>
        <taxon>Candidatus Entotheonellia</taxon>
        <taxon>Candidatus Entotheonellales</taxon>
        <taxon>Candidatus Entotheonellaceae</taxon>
        <taxon>Candidatus Entotheonella</taxon>
    </lineage>
</organism>
<dbReference type="Pfam" id="PF01257">
    <property type="entry name" value="2Fe-2S_thioredx"/>
    <property type="match status" value="1"/>
</dbReference>
<evidence type="ECO:0000313" key="8">
    <source>
        <dbReference type="Proteomes" id="UP000019141"/>
    </source>
</evidence>
<dbReference type="PATRIC" id="fig|1429438.4.peg.5797"/>
<dbReference type="FunFam" id="3.40.50.11540:FF:000001">
    <property type="entry name" value="NADH dehydrogenase [ubiquinone] flavoprotein 1, mitochondrial"/>
    <property type="match status" value="1"/>
</dbReference>
<dbReference type="InterPro" id="IPR037207">
    <property type="entry name" value="Nuop51_4Fe4S-bd_sf"/>
</dbReference>
<dbReference type="SUPFAM" id="SSF52833">
    <property type="entry name" value="Thioredoxin-like"/>
    <property type="match status" value="1"/>
</dbReference>
<dbReference type="PANTHER" id="PTHR43578:SF3">
    <property type="entry name" value="NADH-QUINONE OXIDOREDUCTASE SUBUNIT F"/>
    <property type="match status" value="1"/>
</dbReference>